<gene>
    <name evidence="1" type="ORF">BN55_06760</name>
</gene>
<dbReference type="PATRIC" id="fig|1423758.3.peg.1323"/>
<accession>I7L589</accession>
<proteinExistence type="predicted"/>
<comment type="caution">
    <text evidence="1">The sequence shown here is derived from an EMBL/GenBank/DDBJ whole genome shotgun (WGS) entry which is preliminary data.</text>
</comment>
<dbReference type="GeneID" id="82846532"/>
<dbReference type="Proteomes" id="UP000009320">
    <property type="component" value="Unassembled WGS sequence"/>
</dbReference>
<evidence type="ECO:0000313" key="1">
    <source>
        <dbReference type="EMBL" id="CCI81257.1"/>
    </source>
</evidence>
<name>I7L589_9LACO</name>
<dbReference type="RefSeq" id="WP_008469944.1">
    <property type="nucleotide sequence ID" value="NZ_AYZP01000003.1"/>
</dbReference>
<reference evidence="1 2" key="1">
    <citation type="submission" date="2012-06" db="EMBL/GenBank/DDBJ databases">
        <title>Draft Genome Sequence of Lactobacillus hominis Strain CRBIP 24.179T, isolated from human intestine.</title>
        <authorList>
            <person name="Cousin S."/>
            <person name="Ma L."/>
            <person name="Bizet C."/>
            <person name="Loux V."/>
            <person name="Bouchier C."/>
            <person name="Clermont D."/>
            <person name="Creno S."/>
        </authorList>
    </citation>
    <scope>NUCLEOTIDE SEQUENCE [LARGE SCALE GENOMIC DNA]</scope>
    <source>
        <strain evidence="2">CRBIP 24.179T</strain>
    </source>
</reference>
<sequence>MKERIYVVMHASVNHDSTQKNGLVDILYASKDIEKAKHFKENLSPYEIAAIYPMQLDEQIPYNETPALSIQWDDLQ</sequence>
<evidence type="ECO:0000313" key="2">
    <source>
        <dbReference type="Proteomes" id="UP000009320"/>
    </source>
</evidence>
<dbReference type="AlphaFoldDB" id="I7L589"/>
<keyword evidence="2" id="KW-1185">Reference proteome</keyword>
<dbReference type="EMBL" id="CAKE01000002">
    <property type="protein sequence ID" value="CCI81257.1"/>
    <property type="molecule type" value="Genomic_DNA"/>
</dbReference>
<organism evidence="1 2">
    <name type="scientific">Lactobacillus hominis DSM 23910 = CRBIP 24.179</name>
    <dbReference type="NCBI Taxonomy" id="1423758"/>
    <lineage>
        <taxon>Bacteria</taxon>
        <taxon>Bacillati</taxon>
        <taxon>Bacillota</taxon>
        <taxon>Bacilli</taxon>
        <taxon>Lactobacillales</taxon>
        <taxon>Lactobacillaceae</taxon>
        <taxon>Lactobacillus</taxon>
    </lineage>
</organism>
<protein>
    <submittedName>
        <fullName evidence="1">Uncharacterized protein</fullName>
    </submittedName>
</protein>
<dbReference type="OrthoDB" id="9916328at2"/>